<feature type="chain" id="PRO_5041231819" evidence="5">
    <location>
        <begin position="25"/>
        <end position="207"/>
    </location>
</feature>
<dbReference type="EMBL" id="OY569118">
    <property type="protein sequence ID" value="CAJ1001678.1"/>
    <property type="molecule type" value="Genomic_DNA"/>
</dbReference>
<dbReference type="KEGG" id="bayd:BSPP4475_04965"/>
<feature type="domain" description="Peptidase M10 metallopeptidase" evidence="6">
    <location>
        <begin position="60"/>
        <end position="207"/>
    </location>
</feature>
<evidence type="ECO:0000259" key="6">
    <source>
        <dbReference type="Pfam" id="PF00413"/>
    </source>
</evidence>
<accession>A0AA48RGX7</accession>
<keyword evidence="5" id="KW-0732">Signal</keyword>
<gene>
    <name evidence="7" type="ORF">BSPP4475_04965</name>
</gene>
<evidence type="ECO:0000256" key="5">
    <source>
        <dbReference type="SAM" id="SignalP"/>
    </source>
</evidence>
<evidence type="ECO:0000313" key="8">
    <source>
        <dbReference type="Proteomes" id="UP001189619"/>
    </source>
</evidence>
<dbReference type="SUPFAM" id="SSF55486">
    <property type="entry name" value="Metalloproteases ('zincins'), catalytic domain"/>
    <property type="match status" value="1"/>
</dbReference>
<keyword evidence="1" id="KW-0645">Protease</keyword>
<dbReference type="GO" id="GO:0031012">
    <property type="term" value="C:extracellular matrix"/>
    <property type="evidence" value="ECO:0007669"/>
    <property type="project" value="InterPro"/>
</dbReference>
<dbReference type="GO" id="GO:0006508">
    <property type="term" value="P:proteolysis"/>
    <property type="evidence" value="ECO:0007669"/>
    <property type="project" value="UniProtKB-KW"/>
</dbReference>
<evidence type="ECO:0000256" key="1">
    <source>
        <dbReference type="ARBA" id="ARBA00022670"/>
    </source>
</evidence>
<dbReference type="InterPro" id="IPR001818">
    <property type="entry name" value="Pept_M10_metallopeptidase"/>
</dbReference>
<feature type="signal peptide" evidence="5">
    <location>
        <begin position="1"/>
        <end position="24"/>
    </location>
</feature>
<keyword evidence="8" id="KW-1185">Reference proteome</keyword>
<evidence type="ECO:0000313" key="7">
    <source>
        <dbReference type="EMBL" id="CAJ1001678.1"/>
    </source>
</evidence>
<reference evidence="7" key="1">
    <citation type="submission" date="2023-07" db="EMBL/GenBank/DDBJ databases">
        <authorList>
            <person name="Ivanov I."/>
            <person name="Teneva D."/>
            <person name="Stoikov I."/>
        </authorList>
    </citation>
    <scope>NUCLEOTIDE SEQUENCE</scope>
    <source>
        <strain evidence="7">4475</strain>
    </source>
</reference>
<dbReference type="Proteomes" id="UP001189619">
    <property type="component" value="Chromosome"/>
</dbReference>
<dbReference type="RefSeq" id="WP_304415189.1">
    <property type="nucleotide sequence ID" value="NZ_OY569118.1"/>
</dbReference>
<evidence type="ECO:0000256" key="4">
    <source>
        <dbReference type="ARBA" id="ARBA00022833"/>
    </source>
</evidence>
<dbReference type="GO" id="GO:0008270">
    <property type="term" value="F:zinc ion binding"/>
    <property type="evidence" value="ECO:0007669"/>
    <property type="project" value="InterPro"/>
</dbReference>
<keyword evidence="7" id="KW-0482">Metalloprotease</keyword>
<dbReference type="AlphaFoldDB" id="A0AA48RGX7"/>
<organism evidence="7 8">
    <name type="scientific">Brevibacillus aydinogluensis</name>
    <dbReference type="NCBI Taxonomy" id="927786"/>
    <lineage>
        <taxon>Bacteria</taxon>
        <taxon>Bacillati</taxon>
        <taxon>Bacillota</taxon>
        <taxon>Bacilli</taxon>
        <taxon>Bacillales</taxon>
        <taxon>Paenibacillaceae</taxon>
        <taxon>Brevibacillus</taxon>
    </lineage>
</organism>
<keyword evidence="4" id="KW-0862">Zinc</keyword>
<evidence type="ECO:0000256" key="2">
    <source>
        <dbReference type="ARBA" id="ARBA00022723"/>
    </source>
</evidence>
<protein>
    <submittedName>
        <fullName evidence="7">Matrixin family metalloprotease</fullName>
    </submittedName>
</protein>
<dbReference type="GO" id="GO:0004222">
    <property type="term" value="F:metalloendopeptidase activity"/>
    <property type="evidence" value="ECO:0007669"/>
    <property type="project" value="InterPro"/>
</dbReference>
<name>A0AA48RGX7_9BACL</name>
<dbReference type="Gene3D" id="3.40.390.10">
    <property type="entry name" value="Collagenase (Catalytic Domain)"/>
    <property type="match status" value="1"/>
</dbReference>
<dbReference type="Pfam" id="PF00413">
    <property type="entry name" value="Peptidase_M10"/>
    <property type="match status" value="1"/>
</dbReference>
<proteinExistence type="predicted"/>
<keyword evidence="2" id="KW-0479">Metal-binding</keyword>
<keyword evidence="3" id="KW-0378">Hydrolase</keyword>
<sequence length="207" mass="22705">MKKTLLLLAVCMGIVSSSAGIAYAATLGKISYWYSDKDIISRWSTKRYVWAGMMDKSITTSAFASYVSHAMSQWRTAGISSDGVDEKSDANINIYGGTYNTLKAMEPSLSSSNTGLTVYDGTLTYEGDWQYGTSLKKSYKIGSPVNVYIVQIDGKTSNGYKKTTTHEFGHALGWRGHSSNSNDVMYGTASEVTTLTSRDKNHLVQIY</sequence>
<evidence type="ECO:0000256" key="3">
    <source>
        <dbReference type="ARBA" id="ARBA00022801"/>
    </source>
</evidence>
<dbReference type="InterPro" id="IPR024079">
    <property type="entry name" value="MetalloPept_cat_dom_sf"/>
</dbReference>